<dbReference type="EMBL" id="JAOTIF010000006">
    <property type="protein sequence ID" value="MCU7549636.1"/>
    <property type="molecule type" value="Genomic_DNA"/>
</dbReference>
<dbReference type="RefSeq" id="WP_279297077.1">
    <property type="nucleotide sequence ID" value="NZ_JAOTIF010000006.1"/>
</dbReference>
<reference evidence="2" key="1">
    <citation type="submission" date="2022-09" db="EMBL/GenBank/DDBJ databases">
        <authorList>
            <person name="Yuan C."/>
            <person name="Ke Z."/>
        </authorList>
    </citation>
    <scope>NUCLEOTIDE SEQUENCE</scope>
    <source>
        <strain evidence="2">LB-8</strain>
    </source>
</reference>
<feature type="domain" description="Lipocalin-like" evidence="1">
    <location>
        <begin position="54"/>
        <end position="145"/>
    </location>
</feature>
<proteinExistence type="predicted"/>
<dbReference type="Gene3D" id="2.40.128.280">
    <property type="match status" value="1"/>
</dbReference>
<evidence type="ECO:0000259" key="1">
    <source>
        <dbReference type="Pfam" id="PF12702"/>
    </source>
</evidence>
<comment type="caution">
    <text evidence="2">The sequence shown here is derived from an EMBL/GenBank/DDBJ whole genome shotgun (WGS) entry which is preliminary data.</text>
</comment>
<dbReference type="PROSITE" id="PS51257">
    <property type="entry name" value="PROKAR_LIPOPROTEIN"/>
    <property type="match status" value="1"/>
</dbReference>
<name>A0A9X3B8D8_9BACT</name>
<dbReference type="Pfam" id="PF12702">
    <property type="entry name" value="Lipocalin_3"/>
    <property type="match status" value="1"/>
</dbReference>
<dbReference type="AlphaFoldDB" id="A0A9X3B8D8"/>
<keyword evidence="3" id="KW-1185">Reference proteome</keyword>
<evidence type="ECO:0000313" key="3">
    <source>
        <dbReference type="Proteomes" id="UP001155483"/>
    </source>
</evidence>
<sequence>MKITLTLVIGISLLLGSCHGNSKNKAKIVNDSQPNVNADTNVVTDSNKARSFDEMLYGSWVEPNPINEKEVQGFRLNHDSLATSINMATLLYKKWWAKDKYLFLVAESKGNRQEIIDTAVYQVVHLDNNQLVLKDRNRLLTYQRK</sequence>
<dbReference type="Proteomes" id="UP001155483">
    <property type="component" value="Unassembled WGS sequence"/>
</dbReference>
<evidence type="ECO:0000313" key="2">
    <source>
        <dbReference type="EMBL" id="MCU7549636.1"/>
    </source>
</evidence>
<organism evidence="2 3">
    <name type="scientific">Paraflavisolibacter caeni</name>
    <dbReference type="NCBI Taxonomy" id="2982496"/>
    <lineage>
        <taxon>Bacteria</taxon>
        <taxon>Pseudomonadati</taxon>
        <taxon>Bacteroidota</taxon>
        <taxon>Chitinophagia</taxon>
        <taxon>Chitinophagales</taxon>
        <taxon>Chitinophagaceae</taxon>
        <taxon>Paraflavisolibacter</taxon>
    </lineage>
</organism>
<reference evidence="2" key="2">
    <citation type="submission" date="2023-04" db="EMBL/GenBank/DDBJ databases">
        <title>Paracnuella aquatica gen. nov., sp. nov., a member of the family Chitinophagaceae isolated from a hot spring.</title>
        <authorList>
            <person name="Wang C."/>
        </authorList>
    </citation>
    <scope>NUCLEOTIDE SEQUENCE</scope>
    <source>
        <strain evidence="2">LB-8</strain>
    </source>
</reference>
<accession>A0A9X3B8D8</accession>
<protein>
    <submittedName>
        <fullName evidence="2">Lipocalin family protein</fullName>
    </submittedName>
</protein>
<gene>
    <name evidence="2" type="ORF">OCK74_10955</name>
</gene>
<dbReference type="InterPro" id="IPR024311">
    <property type="entry name" value="Lipocalin-like"/>
</dbReference>